<accession>A0A9D7S739</accession>
<dbReference type="GO" id="GO:0019867">
    <property type="term" value="C:outer membrane"/>
    <property type="evidence" value="ECO:0007669"/>
    <property type="project" value="InterPro"/>
</dbReference>
<proteinExistence type="predicted"/>
<sequence>MYRNQWYVLLGLQLLILIQIHSQNITCPILLVDKINIIGNEKTRSWLIEKECDLHIGDTISINRIGIKLEDIKFKLSRLVNFSNVTVKYKIYFEDKCFVIIDIIVDENWLLFPSIIGEIADPNFNIWWVEQRHSLKRVNYGIKLLHYNLTGRSDKLRIKFHTGYTDKYEISYDFPYFFNNKNYNLSIGLLYSSYKEIDVQTLANKFVFIQNDHDDLLLRREFNLKYYYRNETNWTHSLNFRLYHNRIKESIALLYPEYFLASKYKFDKLKIDLNTTYSSFDIGIRPQKGIKFKATIETINEPFVERNNYIFFSQEFIHAKAFNRRISLLSRINCQESLNRIKPAYYIYRTLDNSRQVVPGYEYYIINGTDYVLVDQAVRLFILDYKKSFFKLLAKEPRIKIKSELDLRFNFTSAYFNESYYYQTNSLTNKLIYSVTCGLDLTINNGIMLQMNYSLNHLAKGGFFVHLNSAL</sequence>
<evidence type="ECO:0000256" key="2">
    <source>
        <dbReference type="ARBA" id="ARBA00023136"/>
    </source>
</evidence>
<dbReference type="Proteomes" id="UP000808349">
    <property type="component" value="Unassembled WGS sequence"/>
</dbReference>
<dbReference type="EMBL" id="JADKFW010000004">
    <property type="protein sequence ID" value="MBK9716438.1"/>
    <property type="molecule type" value="Genomic_DNA"/>
</dbReference>
<dbReference type="Pfam" id="PF01103">
    <property type="entry name" value="Omp85"/>
    <property type="match status" value="1"/>
</dbReference>
<dbReference type="Gene3D" id="3.10.20.310">
    <property type="entry name" value="membrane protein fhac"/>
    <property type="match status" value="1"/>
</dbReference>
<gene>
    <name evidence="4" type="ORF">IPO85_02735</name>
</gene>
<comment type="caution">
    <text evidence="4">The sequence shown here is derived from an EMBL/GenBank/DDBJ whole genome shotgun (WGS) entry which is preliminary data.</text>
</comment>
<evidence type="ECO:0000256" key="1">
    <source>
        <dbReference type="ARBA" id="ARBA00004370"/>
    </source>
</evidence>
<dbReference type="InterPro" id="IPR000184">
    <property type="entry name" value="Bac_surfAg_D15"/>
</dbReference>
<dbReference type="AlphaFoldDB" id="A0A9D7S739"/>
<feature type="domain" description="Bacterial surface antigen (D15)" evidence="3">
    <location>
        <begin position="148"/>
        <end position="334"/>
    </location>
</feature>
<evidence type="ECO:0000313" key="5">
    <source>
        <dbReference type="Proteomes" id="UP000808349"/>
    </source>
</evidence>
<evidence type="ECO:0000259" key="3">
    <source>
        <dbReference type="Pfam" id="PF01103"/>
    </source>
</evidence>
<name>A0A9D7S739_9BACT</name>
<reference evidence="4 5" key="1">
    <citation type="submission" date="2020-10" db="EMBL/GenBank/DDBJ databases">
        <title>Connecting structure to function with the recovery of over 1000 high-quality activated sludge metagenome-assembled genomes encoding full-length rRNA genes using long-read sequencing.</title>
        <authorList>
            <person name="Singleton C.M."/>
            <person name="Petriglieri F."/>
            <person name="Kristensen J.M."/>
            <person name="Kirkegaard R.H."/>
            <person name="Michaelsen T.Y."/>
            <person name="Andersen M.H."/>
            <person name="Karst S.M."/>
            <person name="Dueholm M.S."/>
            <person name="Nielsen P.H."/>
            <person name="Albertsen M."/>
        </authorList>
    </citation>
    <scope>NUCLEOTIDE SEQUENCE [LARGE SCALE GENOMIC DNA]</scope>
    <source>
        <strain evidence="4">Ribe_18-Q3-R11-54_BAT3C.373</strain>
    </source>
</reference>
<keyword evidence="2" id="KW-0472">Membrane</keyword>
<protein>
    <recommendedName>
        <fullName evidence="3">Bacterial surface antigen (D15) domain-containing protein</fullName>
    </recommendedName>
</protein>
<comment type="subcellular location">
    <subcellularLocation>
        <location evidence="1">Membrane</location>
    </subcellularLocation>
</comment>
<evidence type="ECO:0000313" key="4">
    <source>
        <dbReference type="EMBL" id="MBK9716438.1"/>
    </source>
</evidence>
<dbReference type="Gene3D" id="2.40.160.50">
    <property type="entry name" value="membrane protein fhac: a member of the omp85/tpsb transporter family"/>
    <property type="match status" value="1"/>
</dbReference>
<organism evidence="4 5">
    <name type="scientific">Candidatus Defluviibacterium haderslevense</name>
    <dbReference type="NCBI Taxonomy" id="2981993"/>
    <lineage>
        <taxon>Bacteria</taxon>
        <taxon>Pseudomonadati</taxon>
        <taxon>Bacteroidota</taxon>
        <taxon>Saprospiria</taxon>
        <taxon>Saprospirales</taxon>
        <taxon>Saprospiraceae</taxon>
        <taxon>Candidatus Defluviibacterium</taxon>
    </lineage>
</organism>